<organism evidence="2 3">
    <name type="scientific">Streptomyces monashensis</name>
    <dbReference type="NCBI Taxonomy" id="1678012"/>
    <lineage>
        <taxon>Bacteria</taxon>
        <taxon>Bacillati</taxon>
        <taxon>Actinomycetota</taxon>
        <taxon>Actinomycetes</taxon>
        <taxon>Kitasatosporales</taxon>
        <taxon>Streptomycetaceae</taxon>
        <taxon>Streptomyces</taxon>
    </lineage>
</organism>
<name>A0A1S2PMC8_9ACTN</name>
<feature type="transmembrane region" description="Helical" evidence="1">
    <location>
        <begin position="20"/>
        <end position="40"/>
    </location>
</feature>
<reference evidence="2 3" key="1">
    <citation type="submission" date="2016-10" db="EMBL/GenBank/DDBJ databases">
        <title>Genome sequence of Streptomyces sp. MUSC 1.</title>
        <authorList>
            <person name="Lee L.-H."/>
            <person name="Ser H.-L."/>
            <person name="Law J.W.-F."/>
        </authorList>
    </citation>
    <scope>NUCLEOTIDE SEQUENCE [LARGE SCALE GENOMIC DNA]</scope>
    <source>
        <strain evidence="2 3">MUSC 1</strain>
    </source>
</reference>
<dbReference type="RefSeq" id="WP_143079174.1">
    <property type="nucleotide sequence ID" value="NZ_MLYO01000067.1"/>
</dbReference>
<comment type="caution">
    <text evidence="2">The sequence shown here is derived from an EMBL/GenBank/DDBJ whole genome shotgun (WGS) entry which is preliminary data.</text>
</comment>
<evidence type="ECO:0000313" key="3">
    <source>
        <dbReference type="Proteomes" id="UP000179642"/>
    </source>
</evidence>
<sequence>MLLGPLLLGDGVDALVGQEPGWGVAAGATAGALLGALAAVRRRSLGSVAPLPALAVAVVTAGAVLTSRGPLATRLVRWAVAVFPAMAAAECAVVVVALAAAALRSGMKRRDRA</sequence>
<feature type="transmembrane region" description="Helical" evidence="1">
    <location>
        <begin position="78"/>
        <end position="103"/>
    </location>
</feature>
<keyword evidence="1" id="KW-0472">Membrane</keyword>
<proteinExistence type="predicted"/>
<keyword evidence="1" id="KW-1133">Transmembrane helix</keyword>
<evidence type="ECO:0000313" key="2">
    <source>
        <dbReference type="EMBL" id="OIJ94968.1"/>
    </source>
</evidence>
<evidence type="ECO:0000256" key="1">
    <source>
        <dbReference type="SAM" id="Phobius"/>
    </source>
</evidence>
<protein>
    <submittedName>
        <fullName evidence="2">Uncharacterized protein</fullName>
    </submittedName>
</protein>
<keyword evidence="3" id="KW-1185">Reference proteome</keyword>
<feature type="transmembrane region" description="Helical" evidence="1">
    <location>
        <begin position="47"/>
        <end position="66"/>
    </location>
</feature>
<keyword evidence="1" id="KW-0812">Transmembrane</keyword>
<dbReference type="EMBL" id="MLYO01000067">
    <property type="protein sequence ID" value="OIJ94968.1"/>
    <property type="molecule type" value="Genomic_DNA"/>
</dbReference>
<accession>A0A1S2PMC8</accession>
<dbReference type="AlphaFoldDB" id="A0A1S2PMC8"/>
<gene>
    <name evidence="2" type="ORF">BIV23_35480</name>
</gene>
<dbReference type="Proteomes" id="UP000179642">
    <property type="component" value="Unassembled WGS sequence"/>
</dbReference>